<protein>
    <submittedName>
        <fullName evidence="6">Polyprenol monophosphomannose synthase</fullName>
    </submittedName>
</protein>
<dbReference type="EMBL" id="JAVRET010000015">
    <property type="protein sequence ID" value="MDT0409189.1"/>
    <property type="molecule type" value="Genomic_DNA"/>
</dbReference>
<dbReference type="RefSeq" id="WP_009066233.1">
    <property type="nucleotide sequence ID" value="NZ_JAVRER010000023.1"/>
</dbReference>
<comment type="similarity">
    <text evidence="1">Belongs to the glycosyltransferase 2 family.</text>
</comment>
<evidence type="ECO:0000256" key="3">
    <source>
        <dbReference type="ARBA" id="ARBA00022679"/>
    </source>
</evidence>
<evidence type="ECO:0000313" key="6">
    <source>
        <dbReference type="EMBL" id="MDT0417062.1"/>
    </source>
</evidence>
<evidence type="ECO:0000313" key="8">
    <source>
        <dbReference type="Proteomes" id="UP001183610"/>
    </source>
</evidence>
<dbReference type="InterPro" id="IPR001173">
    <property type="entry name" value="Glyco_trans_2-like"/>
</dbReference>
<dbReference type="FunFam" id="3.90.550.10:FF:000122">
    <property type="entry name" value="Dolichol-phosphate mannosyltransferase subunit 1"/>
    <property type="match status" value="1"/>
</dbReference>
<dbReference type="EMBL" id="JAVRER010000023">
    <property type="protein sequence ID" value="MDT0417062.1"/>
    <property type="molecule type" value="Genomic_DNA"/>
</dbReference>
<gene>
    <name evidence="6" type="ORF">RM574_16355</name>
    <name evidence="5" type="ORF">RM698_08990</name>
</gene>
<dbReference type="Gene3D" id="3.90.550.10">
    <property type="entry name" value="Spore Coat Polysaccharide Biosynthesis Protein SpsA, Chain A"/>
    <property type="match status" value="1"/>
</dbReference>
<dbReference type="AlphaFoldDB" id="A0ABD5E8Y3"/>
<evidence type="ECO:0000259" key="4">
    <source>
        <dbReference type="Pfam" id="PF00535"/>
    </source>
</evidence>
<evidence type="ECO:0000313" key="7">
    <source>
        <dbReference type="Proteomes" id="UP001183607"/>
    </source>
</evidence>
<dbReference type="PANTHER" id="PTHR43398:SF1">
    <property type="entry name" value="DOLICHOL-PHOSPHATE MANNOSYLTRANSFERASE SUBUNIT 1"/>
    <property type="match status" value="1"/>
</dbReference>
<dbReference type="GO" id="GO:0016757">
    <property type="term" value="F:glycosyltransferase activity"/>
    <property type="evidence" value="ECO:0007669"/>
    <property type="project" value="UniProtKB-KW"/>
</dbReference>
<dbReference type="PANTHER" id="PTHR43398">
    <property type="entry name" value="DOLICHOL-PHOSPHATE MANNOSYLTRANSFERASE SUBUNIT 1"/>
    <property type="match status" value="1"/>
</dbReference>
<reference evidence="7 8" key="1">
    <citation type="submission" date="2023-07" db="EMBL/GenBank/DDBJ databases">
        <title>30 novel species of actinomycetes from the DSMZ collection.</title>
        <authorList>
            <person name="Nouioui I."/>
        </authorList>
    </citation>
    <scope>NUCLEOTIDE SEQUENCE [LARGE SCALE GENOMIC DNA]</scope>
    <source>
        <strain evidence="5 8">DSM 41979</strain>
        <strain evidence="7">DSM 41982</strain>
    </source>
</reference>
<dbReference type="SUPFAM" id="SSF53448">
    <property type="entry name" value="Nucleotide-diphospho-sugar transferases"/>
    <property type="match status" value="1"/>
</dbReference>
<dbReference type="CDD" id="cd06442">
    <property type="entry name" value="DPM1_like"/>
    <property type="match status" value="1"/>
</dbReference>
<evidence type="ECO:0000256" key="1">
    <source>
        <dbReference type="ARBA" id="ARBA00006739"/>
    </source>
</evidence>
<dbReference type="Proteomes" id="UP001183610">
    <property type="component" value="Unassembled WGS sequence"/>
</dbReference>
<name>A0ABD5E8Y3_9ACTN</name>
<dbReference type="InterPro" id="IPR039528">
    <property type="entry name" value="DPM1-like"/>
</dbReference>
<comment type="caution">
    <text evidence="6">The sequence shown here is derived from an EMBL/GenBank/DDBJ whole genome shotgun (WGS) entry which is preliminary data.</text>
</comment>
<dbReference type="InterPro" id="IPR029044">
    <property type="entry name" value="Nucleotide-diphossugar_trans"/>
</dbReference>
<keyword evidence="3" id="KW-0808">Transferase</keyword>
<keyword evidence="2" id="KW-0328">Glycosyltransferase</keyword>
<keyword evidence="8" id="KW-1185">Reference proteome</keyword>
<reference evidence="6" key="2">
    <citation type="submission" date="2024-03" db="EMBL/GenBank/DDBJ databases">
        <title>30 novel species of actinomycetes from the DSMZ collection.</title>
        <authorList>
            <person name="Nouioui I."/>
        </authorList>
    </citation>
    <scope>NUCLEOTIDE SEQUENCE</scope>
    <source>
        <strain evidence="6">DSM 41982</strain>
    </source>
</reference>
<sequence length="265" mass="28464">MSQSPAAPDTPENAARGDAARVTVVMPTYNEAANLPRMAEAVLALPLPALQLKIVDDSSPDGTGELADELAEKYNAGAGAGRPRMTVLHRTEKDGLGRAYVAGMSAALEEDAEFVVQMDADGSHPVEAVVRMLAAARAGDAGLVVGSRYVEGGQLDEEWGRHRVLLSRFANAYARAVLGSDIRDITAGYNLWSAATLRAIDLATLDSAGYSFQVELKYKATRAGHRAVEVPIRFEERTEGASKMTLRTQLESALVPLRLRMRGDR</sequence>
<organism evidence="6 7">
    <name type="scientific">Streptomyces evansiae</name>
    <dbReference type="NCBI Taxonomy" id="3075535"/>
    <lineage>
        <taxon>Bacteria</taxon>
        <taxon>Bacillati</taxon>
        <taxon>Actinomycetota</taxon>
        <taxon>Actinomycetes</taxon>
        <taxon>Kitasatosporales</taxon>
        <taxon>Streptomycetaceae</taxon>
        <taxon>Streptomyces</taxon>
    </lineage>
</organism>
<evidence type="ECO:0000313" key="5">
    <source>
        <dbReference type="EMBL" id="MDT0409189.1"/>
    </source>
</evidence>
<accession>A0ABD5E8Y3</accession>
<proteinExistence type="inferred from homology"/>
<evidence type="ECO:0000256" key="2">
    <source>
        <dbReference type="ARBA" id="ARBA00022676"/>
    </source>
</evidence>
<feature type="domain" description="Glycosyltransferase 2-like" evidence="4">
    <location>
        <begin position="23"/>
        <end position="190"/>
    </location>
</feature>
<dbReference type="Proteomes" id="UP001183607">
    <property type="component" value="Unassembled WGS sequence"/>
</dbReference>
<dbReference type="Pfam" id="PF00535">
    <property type="entry name" value="Glycos_transf_2"/>
    <property type="match status" value="1"/>
</dbReference>